<dbReference type="PATRIC" id="fig|1310613.3.peg.1062"/>
<dbReference type="PROSITE" id="PS51257">
    <property type="entry name" value="PROKAR_LIPOPROTEIN"/>
    <property type="match status" value="1"/>
</dbReference>
<protein>
    <recommendedName>
        <fullName evidence="3">Lipoprotein</fullName>
    </recommendedName>
</protein>
<dbReference type="EMBL" id="JEWH01000009">
    <property type="protein sequence ID" value="EXB06698.1"/>
    <property type="molecule type" value="Genomic_DNA"/>
</dbReference>
<dbReference type="GeneID" id="92892709"/>
<evidence type="ECO:0000313" key="2">
    <source>
        <dbReference type="Proteomes" id="UP000020595"/>
    </source>
</evidence>
<dbReference type="RefSeq" id="WP_000735804.1">
    <property type="nucleotide sequence ID" value="NZ_JEWH01000009.1"/>
</dbReference>
<sequence>MKKLMVSISVVFFILTTGCEMRTTSKQQPSNERAMSIAGSPVYEKDYKIPDLQANNHEQSNY</sequence>
<dbReference type="Proteomes" id="UP000020595">
    <property type="component" value="Unassembled WGS sequence"/>
</dbReference>
<name>A0A009IS67_ACIB9</name>
<dbReference type="NCBIfam" id="NF038215">
    <property type="entry name" value="acineto_lipo_PV"/>
    <property type="match status" value="1"/>
</dbReference>
<organism evidence="1 2">
    <name type="scientific">Acinetobacter baumannii (strain 1295743)</name>
    <dbReference type="NCBI Taxonomy" id="1310613"/>
    <lineage>
        <taxon>Bacteria</taxon>
        <taxon>Pseudomonadati</taxon>
        <taxon>Pseudomonadota</taxon>
        <taxon>Gammaproteobacteria</taxon>
        <taxon>Moraxellales</taxon>
        <taxon>Moraxellaceae</taxon>
        <taxon>Acinetobacter</taxon>
        <taxon>Acinetobacter calcoaceticus/baumannii complex</taxon>
    </lineage>
</organism>
<evidence type="ECO:0000313" key="1">
    <source>
        <dbReference type="EMBL" id="EXB06698.1"/>
    </source>
</evidence>
<accession>A0A009IS67</accession>
<reference evidence="1 2" key="1">
    <citation type="submission" date="2014-02" db="EMBL/GenBank/DDBJ databases">
        <title>Comparative genomics and transcriptomics to identify genetic mechanisms underlying the emergence of carbapenem resistant Acinetobacter baumannii (CRAb).</title>
        <authorList>
            <person name="Harris A.D."/>
            <person name="Johnson K.J."/>
            <person name="George J."/>
            <person name="Shefchek K."/>
            <person name="Daugherty S.C."/>
            <person name="Parankush S."/>
            <person name="Sadzewicz L."/>
            <person name="Tallon L."/>
            <person name="Sengamalay N."/>
            <person name="Hazen T.H."/>
            <person name="Rasko D.A."/>
        </authorList>
    </citation>
    <scope>NUCLEOTIDE SEQUENCE [LARGE SCALE GENOMIC DNA]</scope>
    <source>
        <strain evidence="1 2">1295743</strain>
    </source>
</reference>
<gene>
    <name evidence="1" type="ORF">J512_1109</name>
</gene>
<comment type="caution">
    <text evidence="1">The sequence shown here is derived from an EMBL/GenBank/DDBJ whole genome shotgun (WGS) entry which is preliminary data.</text>
</comment>
<evidence type="ECO:0008006" key="3">
    <source>
        <dbReference type="Google" id="ProtNLM"/>
    </source>
</evidence>
<dbReference type="AlphaFoldDB" id="A0A009IS67"/>
<proteinExistence type="predicted"/>